<dbReference type="EMBL" id="VXLD01000002">
    <property type="protein sequence ID" value="KAB1857786.1"/>
    <property type="molecule type" value="Genomic_DNA"/>
</dbReference>
<dbReference type="PANTHER" id="PTHR47894:SF4">
    <property type="entry name" value="HTH-TYPE TRANSCRIPTIONAL REGULATOR GADX"/>
    <property type="match status" value="1"/>
</dbReference>
<gene>
    <name evidence="5" type="ORF">F4W09_03310</name>
</gene>
<dbReference type="Pfam" id="PF12625">
    <property type="entry name" value="Arabinose_bd"/>
    <property type="match status" value="1"/>
</dbReference>
<name>A0A5N4WME9_9GAMM</name>
<evidence type="ECO:0000256" key="1">
    <source>
        <dbReference type="ARBA" id="ARBA00023015"/>
    </source>
</evidence>
<keyword evidence="2" id="KW-0238">DNA-binding</keyword>
<dbReference type="PANTHER" id="PTHR47894">
    <property type="entry name" value="HTH-TYPE TRANSCRIPTIONAL REGULATOR GADX"/>
    <property type="match status" value="1"/>
</dbReference>
<comment type="caution">
    <text evidence="5">The sequence shown here is derived from an EMBL/GenBank/DDBJ whole genome shotgun (WGS) entry which is preliminary data.</text>
</comment>
<dbReference type="SMART" id="SM00342">
    <property type="entry name" value="HTH_ARAC"/>
    <property type="match status" value="1"/>
</dbReference>
<sequence>MVDLDLIHKKDTRQDMVHSSGLRGYVDVMQQQRIDPLPLLEKYHINLTDLHAGNVWIKHQFLIQLLEESSQKANCADLGLRISTYQDISVLGVLGQIIQSASTFREVIKFSSDLLFLHGSALRLEMNEHVTTDLFDQNAEIIEIVYDIQLKNSENIFSKRQVIDLGLAVCHRVLAYLSGNQYQLLKVSLPHSPLAPLNIYKRFFNAEVVVGQKHAALYLHKDMLNIQFNSSDWGLREIVDSYLEQRFHNHHSSIVERVRHAIRIHLSSPKANKAEVAQMLAMHPRSLQRKLNEAGTSFEEIKEQLKRDLLLQYLVDSQLSMSQIASTLGFSEQSTLSRACKNWFGMSPRELKIKALSSQSISQTSELGVKKRLTC</sequence>
<evidence type="ECO:0000256" key="3">
    <source>
        <dbReference type="ARBA" id="ARBA00023163"/>
    </source>
</evidence>
<evidence type="ECO:0000259" key="4">
    <source>
        <dbReference type="PROSITE" id="PS01124"/>
    </source>
</evidence>
<proteinExistence type="predicted"/>
<feature type="domain" description="HTH araC/xylS-type" evidence="4">
    <location>
        <begin position="256"/>
        <end position="354"/>
    </location>
</feature>
<dbReference type="PROSITE" id="PS01124">
    <property type="entry name" value="HTH_ARAC_FAMILY_2"/>
    <property type="match status" value="1"/>
</dbReference>
<dbReference type="RefSeq" id="WP_151504019.1">
    <property type="nucleotide sequence ID" value="NZ_VXLD01000002.1"/>
</dbReference>
<evidence type="ECO:0000313" key="6">
    <source>
        <dbReference type="Proteomes" id="UP000325788"/>
    </source>
</evidence>
<protein>
    <submittedName>
        <fullName evidence="5">AraC family transcriptional regulator</fullName>
    </submittedName>
</protein>
<evidence type="ECO:0000313" key="5">
    <source>
        <dbReference type="EMBL" id="KAB1857786.1"/>
    </source>
</evidence>
<dbReference type="Pfam" id="PF12833">
    <property type="entry name" value="HTH_18"/>
    <property type="match status" value="1"/>
</dbReference>
<keyword evidence="3" id="KW-0804">Transcription</keyword>
<reference evidence="5 6" key="1">
    <citation type="submission" date="2019-09" db="EMBL/GenBank/DDBJ databases">
        <title>Draft genome sequence of Acinetobacter tandoii W4-4-4 isolated from environmental water sample.</title>
        <authorList>
            <person name="Wee S.K."/>
            <person name="Yan B."/>
            <person name="Mustaffa S.B."/>
            <person name="Yap E.P.H."/>
        </authorList>
    </citation>
    <scope>NUCLEOTIDE SEQUENCE [LARGE SCALE GENOMIC DNA]</scope>
    <source>
        <strain evidence="5 6">W4-4-4</strain>
    </source>
</reference>
<dbReference type="GO" id="GO:0000976">
    <property type="term" value="F:transcription cis-regulatory region binding"/>
    <property type="evidence" value="ECO:0007669"/>
    <property type="project" value="TreeGrafter"/>
</dbReference>
<dbReference type="InterPro" id="IPR018060">
    <property type="entry name" value="HTH_AraC"/>
</dbReference>
<dbReference type="GO" id="GO:0003700">
    <property type="term" value="F:DNA-binding transcription factor activity"/>
    <property type="evidence" value="ECO:0007669"/>
    <property type="project" value="InterPro"/>
</dbReference>
<dbReference type="AlphaFoldDB" id="A0A5N4WME9"/>
<accession>A0A5N4WME9</accession>
<organism evidence="5 6">
    <name type="scientific">Acinetobacter tandoii</name>
    <dbReference type="NCBI Taxonomy" id="202954"/>
    <lineage>
        <taxon>Bacteria</taxon>
        <taxon>Pseudomonadati</taxon>
        <taxon>Pseudomonadota</taxon>
        <taxon>Gammaproteobacteria</taxon>
        <taxon>Moraxellales</taxon>
        <taxon>Moraxellaceae</taxon>
        <taxon>Acinetobacter</taxon>
    </lineage>
</organism>
<keyword evidence="1" id="KW-0805">Transcription regulation</keyword>
<evidence type="ECO:0000256" key="2">
    <source>
        <dbReference type="ARBA" id="ARBA00023125"/>
    </source>
</evidence>
<dbReference type="SUPFAM" id="SSF46689">
    <property type="entry name" value="Homeodomain-like"/>
    <property type="match status" value="1"/>
</dbReference>
<dbReference type="InterPro" id="IPR009057">
    <property type="entry name" value="Homeodomain-like_sf"/>
</dbReference>
<dbReference type="GO" id="GO:0005829">
    <property type="term" value="C:cytosol"/>
    <property type="evidence" value="ECO:0007669"/>
    <property type="project" value="TreeGrafter"/>
</dbReference>
<dbReference type="Proteomes" id="UP000325788">
    <property type="component" value="Unassembled WGS sequence"/>
</dbReference>
<dbReference type="InterPro" id="IPR032687">
    <property type="entry name" value="AraC-type_N"/>
</dbReference>
<dbReference type="Gene3D" id="1.10.10.60">
    <property type="entry name" value="Homeodomain-like"/>
    <property type="match status" value="1"/>
</dbReference>